<dbReference type="Proteomes" id="UP001341840">
    <property type="component" value="Unassembled WGS sequence"/>
</dbReference>
<protein>
    <submittedName>
        <fullName evidence="2">Uncharacterized protein</fullName>
    </submittedName>
</protein>
<keyword evidence="3" id="KW-1185">Reference proteome</keyword>
<sequence>MPTLWPSGHVVQTCYHRFDPHYQSPAATPQNSVPYFNTQPRPPSSSFHQPRTYLTTAPTTSDSSWYIDLGASHHVTAEQSNILQHSDTNHGPELLYVTTKELLLKGKAEGGIYYFDNLVVLKNHKTKPATFPYPSAKMHQLPFLDSQTTYTAPLQLVYADIWGPAPFTSHSGTAKVCDNSPNQQGEIPLSHASMPSTITLNSLIPTTHQDEQPRGVSTEKPTSQAEEQAPVTAPARIHISRIEIV</sequence>
<feature type="region of interest" description="Disordered" evidence="1">
    <location>
        <begin position="27"/>
        <end position="53"/>
    </location>
</feature>
<dbReference type="EMBL" id="JASCZI010122053">
    <property type="protein sequence ID" value="MED6163601.1"/>
    <property type="molecule type" value="Genomic_DNA"/>
</dbReference>
<gene>
    <name evidence="2" type="ORF">PIB30_081550</name>
</gene>
<accession>A0ABU6UU22</accession>
<evidence type="ECO:0000256" key="1">
    <source>
        <dbReference type="SAM" id="MobiDB-lite"/>
    </source>
</evidence>
<evidence type="ECO:0000313" key="3">
    <source>
        <dbReference type="Proteomes" id="UP001341840"/>
    </source>
</evidence>
<reference evidence="2 3" key="1">
    <citation type="journal article" date="2023" name="Plants (Basel)">
        <title>Bridging the Gap: Combining Genomics and Transcriptomics Approaches to Understand Stylosanthes scabra, an Orphan Legume from the Brazilian Caatinga.</title>
        <authorList>
            <person name="Ferreira-Neto J.R.C."/>
            <person name="da Silva M.D."/>
            <person name="Binneck E."/>
            <person name="de Melo N.F."/>
            <person name="da Silva R.H."/>
            <person name="de Melo A.L.T.M."/>
            <person name="Pandolfi V."/>
            <person name="Bustamante F.O."/>
            <person name="Brasileiro-Vidal A.C."/>
            <person name="Benko-Iseppon A.M."/>
        </authorList>
    </citation>
    <scope>NUCLEOTIDE SEQUENCE [LARGE SCALE GENOMIC DNA]</scope>
    <source>
        <tissue evidence="2">Leaves</tissue>
    </source>
</reference>
<feature type="region of interest" description="Disordered" evidence="1">
    <location>
        <begin position="208"/>
        <end position="233"/>
    </location>
</feature>
<organism evidence="2 3">
    <name type="scientific">Stylosanthes scabra</name>
    <dbReference type="NCBI Taxonomy" id="79078"/>
    <lineage>
        <taxon>Eukaryota</taxon>
        <taxon>Viridiplantae</taxon>
        <taxon>Streptophyta</taxon>
        <taxon>Embryophyta</taxon>
        <taxon>Tracheophyta</taxon>
        <taxon>Spermatophyta</taxon>
        <taxon>Magnoliopsida</taxon>
        <taxon>eudicotyledons</taxon>
        <taxon>Gunneridae</taxon>
        <taxon>Pentapetalae</taxon>
        <taxon>rosids</taxon>
        <taxon>fabids</taxon>
        <taxon>Fabales</taxon>
        <taxon>Fabaceae</taxon>
        <taxon>Papilionoideae</taxon>
        <taxon>50 kb inversion clade</taxon>
        <taxon>dalbergioids sensu lato</taxon>
        <taxon>Dalbergieae</taxon>
        <taxon>Pterocarpus clade</taxon>
        <taxon>Stylosanthes</taxon>
    </lineage>
</organism>
<name>A0ABU6UU22_9FABA</name>
<comment type="caution">
    <text evidence="2">The sequence shown here is derived from an EMBL/GenBank/DDBJ whole genome shotgun (WGS) entry which is preliminary data.</text>
</comment>
<evidence type="ECO:0000313" key="2">
    <source>
        <dbReference type="EMBL" id="MED6163601.1"/>
    </source>
</evidence>
<proteinExistence type="predicted"/>